<name>A0A1B0BC46_9MUSC</name>
<dbReference type="Proteomes" id="UP000092460">
    <property type="component" value="Unassembled WGS sequence"/>
</dbReference>
<protein>
    <recommendedName>
        <fullName evidence="3">Reverse transcriptase Ty1/copia-type domain-containing protein</fullName>
    </recommendedName>
</protein>
<proteinExistence type="predicted"/>
<keyword evidence="2" id="KW-1185">Reference proteome</keyword>
<organism evidence="1 2">
    <name type="scientific">Glossina palpalis gambiensis</name>
    <dbReference type="NCBI Taxonomy" id="67801"/>
    <lineage>
        <taxon>Eukaryota</taxon>
        <taxon>Metazoa</taxon>
        <taxon>Ecdysozoa</taxon>
        <taxon>Arthropoda</taxon>
        <taxon>Hexapoda</taxon>
        <taxon>Insecta</taxon>
        <taxon>Pterygota</taxon>
        <taxon>Neoptera</taxon>
        <taxon>Endopterygota</taxon>
        <taxon>Diptera</taxon>
        <taxon>Brachycera</taxon>
        <taxon>Muscomorpha</taxon>
        <taxon>Hippoboscoidea</taxon>
        <taxon>Glossinidae</taxon>
        <taxon>Glossina</taxon>
    </lineage>
</organism>
<dbReference type="EnsemblMetazoa" id="GPPI025395-RA">
    <property type="protein sequence ID" value="GPPI025395-PA"/>
    <property type="gene ID" value="GPPI025395"/>
</dbReference>
<accession>A0A1B0BC46</accession>
<reference evidence="1" key="2">
    <citation type="submission" date="2020-05" db="UniProtKB">
        <authorList>
            <consortium name="EnsemblMetazoa"/>
        </authorList>
    </citation>
    <scope>IDENTIFICATION</scope>
    <source>
        <strain evidence="1">IAEA</strain>
    </source>
</reference>
<reference evidence="2" key="1">
    <citation type="submission" date="2015-01" db="EMBL/GenBank/DDBJ databases">
        <authorList>
            <person name="Aksoy S."/>
            <person name="Warren W."/>
            <person name="Wilson R.K."/>
        </authorList>
    </citation>
    <scope>NUCLEOTIDE SEQUENCE [LARGE SCALE GENOMIC DNA]</scope>
    <source>
        <strain evidence="2">IAEA</strain>
    </source>
</reference>
<evidence type="ECO:0000313" key="1">
    <source>
        <dbReference type="EnsemblMetazoa" id="GPPI025395-PA"/>
    </source>
</evidence>
<dbReference type="AlphaFoldDB" id="A0A1B0BC46"/>
<dbReference type="VEuPathDB" id="VectorBase:GPPI025395"/>
<dbReference type="EMBL" id="JXJN01011848">
    <property type="status" value="NOT_ANNOTATED_CDS"/>
    <property type="molecule type" value="Genomic_DNA"/>
</dbReference>
<sequence>MGEWPSVLWTKIIRSNDATKIDQSCYIADIMIRFGISERNPNSTQMDYDQKLSVSMCPKGEEINLLSRYGNNSGKQRETRNGYLKGTIDKGIVHRKQKEDDIKGYSHPDWAGYVRSTLPGIGHNPKVVCYNREVKLGQLKDQFIMP</sequence>
<evidence type="ECO:0008006" key="3">
    <source>
        <dbReference type="Google" id="ProtNLM"/>
    </source>
</evidence>
<evidence type="ECO:0000313" key="2">
    <source>
        <dbReference type="Proteomes" id="UP000092460"/>
    </source>
</evidence>